<dbReference type="EMBL" id="JXXN02006645">
    <property type="protein sequence ID" value="THD19350.1"/>
    <property type="molecule type" value="Genomic_DNA"/>
</dbReference>
<reference evidence="1" key="1">
    <citation type="submission" date="2019-03" db="EMBL/GenBank/DDBJ databases">
        <title>Improved annotation for the trematode Fasciola hepatica.</title>
        <authorList>
            <person name="Choi Y.-J."/>
            <person name="Martin J."/>
            <person name="Mitreva M."/>
        </authorList>
    </citation>
    <scope>NUCLEOTIDE SEQUENCE [LARGE SCALE GENOMIC DNA]</scope>
</reference>
<comment type="caution">
    <text evidence="1">The sequence shown here is derived from an EMBL/GenBank/DDBJ whole genome shotgun (WGS) entry which is preliminary data.</text>
</comment>
<dbReference type="AlphaFoldDB" id="A0A4E0RWC0"/>
<dbReference type="PANTHER" id="PTHR15665">
    <property type="entry name" value="ASTEROID PROTEIN"/>
    <property type="match status" value="1"/>
</dbReference>
<gene>
    <name evidence="1" type="ORF">D915_009968</name>
</gene>
<keyword evidence="2" id="KW-1185">Reference proteome</keyword>
<evidence type="ECO:0000313" key="2">
    <source>
        <dbReference type="Proteomes" id="UP000230066"/>
    </source>
</evidence>
<dbReference type="Proteomes" id="UP000230066">
    <property type="component" value="Unassembled WGS sequence"/>
</dbReference>
<name>A0A4E0RWC0_FASHE</name>
<sequence>MPVTAALSIFCKDFSNFETVLLHNTPVLVDGNDFVQYFSPRKPEDVLWGGEYLLLMIQWKEVLSNIRRCRLDPVFLFSADCELRGQQFIYRVEKARRRKCAAPVPNSAISTALLELDLVFLETVLIELLNLEQCVHVRSPYCPRRSCAALAAALDCPLLSCSPEYFVLSAPATTRLHNGFNFIPFNLTDFGTPQPLTGSCSTAWPPSVRLSCQDAANGTCHFLPAHRFVPELSCMDKVSEFYRPLLFLLLGSDSIPRIKLPAHVYGLINSSTGDYKTRRWLSLCSWLAQFHSSGSMEPICRILTAYSGDIQPFVAKKLAESVLTYIPSPAIAPQLATFLSQSTSLSTAWHSRVNEVPERQTPMRPNCSGSQSNTQFNLLQRLSGADFGSDVTVDFTSTWSPKLVEAFSQSTLSSKCISPIYVSPDILLSSHLGLPDSDESVHESSLPLRLLHYRIFAGLKQSLTAPIKSVPTPFVVNEHLSAGPDLVCCSIPVKPLHLDSQRDGVDVILSRILGLVIPTDLANCSSLVNLSIALAIWHHLSESKLPRLSSLTESPLALAVLVCAVATWFNRQFVEMSEVNLYEYYQNVASFAESQVTASTDLIKSTSKVSPAYRLEFVHAYNSLQLVYGSFRSLVALVNALNSDRNTSAFPSFAQTWILFPSGRLVHWIAACLANVDQPTRRHLAIRFWMPRLLYRSGTTNVSNPAQTLRDMSQEFNKLLDTACSVLPDQVPSLHVQCTRCPVPEVDFGEIVATSTNVKKDNSVKPPDPPKQPTTVPQKVLPKQGFKDQTNSKESILTGASKSRSSSTSNLSHQPKNKNKAGFAGRFQRTTGYAARLTERLVSHEKGNKTDIP</sequence>
<organism evidence="1 2">
    <name type="scientific">Fasciola hepatica</name>
    <name type="common">Liver fluke</name>
    <dbReference type="NCBI Taxonomy" id="6192"/>
    <lineage>
        <taxon>Eukaryota</taxon>
        <taxon>Metazoa</taxon>
        <taxon>Spiralia</taxon>
        <taxon>Lophotrochozoa</taxon>
        <taxon>Platyhelminthes</taxon>
        <taxon>Trematoda</taxon>
        <taxon>Digenea</taxon>
        <taxon>Plagiorchiida</taxon>
        <taxon>Echinostomata</taxon>
        <taxon>Echinostomatoidea</taxon>
        <taxon>Fasciolidae</taxon>
        <taxon>Fasciola</taxon>
    </lineage>
</organism>
<accession>A0A4E0RWC0</accession>
<evidence type="ECO:0000313" key="1">
    <source>
        <dbReference type="EMBL" id="THD19350.1"/>
    </source>
</evidence>
<proteinExistence type="predicted"/>
<dbReference type="InterPro" id="IPR026832">
    <property type="entry name" value="Asteroid"/>
</dbReference>
<dbReference type="PANTHER" id="PTHR15665:SF1">
    <property type="entry name" value="PROTEIN ASTEROID HOMOLOG 1"/>
    <property type="match status" value="1"/>
</dbReference>
<protein>
    <submittedName>
        <fullName evidence="1">Uncharacterized protein</fullName>
    </submittedName>
</protein>